<proteinExistence type="predicted"/>
<comment type="caution">
    <text evidence="1">The sequence shown here is derived from an EMBL/GenBank/DDBJ whole genome shotgun (WGS) entry which is preliminary data.</text>
</comment>
<dbReference type="EMBL" id="CBTN010000029">
    <property type="protein sequence ID" value="CDH55372.1"/>
    <property type="molecule type" value="Genomic_DNA"/>
</dbReference>
<accession>A0A068S0I7</accession>
<dbReference type="AlphaFoldDB" id="A0A068S0I7"/>
<sequence length="137" mass="16142">MTRIPLQTRHKCLAKSFFQAVSQQQINFHHFFQRLYSSESPTSSSSLSQNRMDASPITSFLDASFDHKSWTPRRYRSICQPHIPLVPSITRKKWKLFWSSPMEHTARNVWYRIMHNTIPTATRLAHYGIHHNDSVKC</sequence>
<organism evidence="1 2">
    <name type="scientific">Lichtheimia corymbifera JMRC:FSU:9682</name>
    <dbReference type="NCBI Taxonomy" id="1263082"/>
    <lineage>
        <taxon>Eukaryota</taxon>
        <taxon>Fungi</taxon>
        <taxon>Fungi incertae sedis</taxon>
        <taxon>Mucoromycota</taxon>
        <taxon>Mucoromycotina</taxon>
        <taxon>Mucoromycetes</taxon>
        <taxon>Mucorales</taxon>
        <taxon>Lichtheimiaceae</taxon>
        <taxon>Lichtheimia</taxon>
    </lineage>
</organism>
<gene>
    <name evidence="1" type="ORF">LCOR_06517.1</name>
</gene>
<keyword evidence="2" id="KW-1185">Reference proteome</keyword>
<dbReference type="OrthoDB" id="2273311at2759"/>
<evidence type="ECO:0000313" key="1">
    <source>
        <dbReference type="EMBL" id="CDH55372.1"/>
    </source>
</evidence>
<reference evidence="1" key="1">
    <citation type="submission" date="2013-08" db="EMBL/GenBank/DDBJ databases">
        <title>Gene expansion shapes genome architecture in the human pathogen Lichtheimia corymbifera: an evolutionary genomics analysis in the ancient terrestrial Mucorales (Mucoromycotina).</title>
        <authorList>
            <person name="Schwartze V.U."/>
            <person name="Winter S."/>
            <person name="Shelest E."/>
            <person name="Marcet-Houben M."/>
            <person name="Horn F."/>
            <person name="Wehner S."/>
            <person name="Hoffmann K."/>
            <person name="Riege K."/>
            <person name="Sammeth M."/>
            <person name="Nowrousian M."/>
            <person name="Valiante V."/>
            <person name="Linde J."/>
            <person name="Jacobsen I.D."/>
            <person name="Marz M."/>
            <person name="Brakhage A.A."/>
            <person name="Gabaldon T."/>
            <person name="Bocker S."/>
            <person name="Voigt K."/>
        </authorList>
    </citation>
    <scope>NUCLEOTIDE SEQUENCE [LARGE SCALE GENOMIC DNA]</scope>
    <source>
        <strain evidence="1">FSU 9682</strain>
    </source>
</reference>
<dbReference type="Proteomes" id="UP000027586">
    <property type="component" value="Unassembled WGS sequence"/>
</dbReference>
<evidence type="ECO:0000313" key="2">
    <source>
        <dbReference type="Proteomes" id="UP000027586"/>
    </source>
</evidence>
<protein>
    <submittedName>
        <fullName evidence="1">Uncharacterized protein</fullName>
    </submittedName>
</protein>
<dbReference type="VEuPathDB" id="FungiDB:LCOR_06517.1"/>
<name>A0A068S0I7_9FUNG</name>